<dbReference type="RefSeq" id="WP_274585327.1">
    <property type="nucleotide sequence ID" value="NZ_CP145811.1"/>
</dbReference>
<protein>
    <submittedName>
        <fullName evidence="3">Fumarylacetoacetate hydrolase family protein</fullName>
    </submittedName>
</protein>
<reference evidence="3" key="1">
    <citation type="submission" date="2022-10" db="EMBL/GenBank/DDBJ databases">
        <authorList>
            <person name="Boutroux M."/>
        </authorList>
    </citation>
    <scope>NUCLEOTIDE SEQUENCE</scope>
    <source>
        <strain evidence="3">51.81</strain>
    </source>
</reference>
<accession>A0A9X4E3T7</accession>
<evidence type="ECO:0000256" key="1">
    <source>
        <dbReference type="ARBA" id="ARBA00022723"/>
    </source>
</evidence>
<dbReference type="GO" id="GO:0018773">
    <property type="term" value="F:acetylpyruvate hydrolase activity"/>
    <property type="evidence" value="ECO:0007669"/>
    <property type="project" value="TreeGrafter"/>
</dbReference>
<proteinExistence type="predicted"/>
<dbReference type="InterPro" id="IPR036663">
    <property type="entry name" value="Fumarylacetoacetase_C_sf"/>
</dbReference>
<reference evidence="4" key="2">
    <citation type="submission" date="2024-02" db="EMBL/GenBank/DDBJ databases">
        <title>Neisseria leonii sp. nov.</title>
        <authorList>
            <person name="Boutroux M."/>
            <person name="Favre-Rochex S."/>
            <person name="Gorgette O."/>
            <person name="Touak G."/>
            <person name="Muhle E."/>
            <person name="Chesneau O."/>
            <person name="Clermont D."/>
            <person name="Rahi P."/>
        </authorList>
    </citation>
    <scope>NUCLEOTIDE SEQUENCE</scope>
    <source>
        <strain evidence="4">51.81</strain>
    </source>
</reference>
<dbReference type="EMBL" id="CP146598">
    <property type="protein sequence ID" value="WWY04201.1"/>
    <property type="molecule type" value="Genomic_DNA"/>
</dbReference>
<evidence type="ECO:0000313" key="5">
    <source>
        <dbReference type="Proteomes" id="UP001149607"/>
    </source>
</evidence>
<keyword evidence="5" id="KW-1185">Reference proteome</keyword>
<dbReference type="PANTHER" id="PTHR11820">
    <property type="entry name" value="ACYLPYRUVASE"/>
    <property type="match status" value="1"/>
</dbReference>
<name>A0A9X4E3T7_9NEIS</name>
<keyword evidence="3" id="KW-0378">Hydrolase</keyword>
<evidence type="ECO:0000259" key="2">
    <source>
        <dbReference type="Pfam" id="PF01557"/>
    </source>
</evidence>
<sequence>MKGMAMEYVFTPSARAELPVYGTQARFPVRRVYCVGRNYADHAREMGGDPVREPPFFFCKAGDADSVVAAADGQTVRLPYPPQTANLHYEAEWVLAVGKGGADIAPQEAAAHIFGYAVGLDMTRRDVQAEMKKAGRPWEAGKAFDFSAPVGTLYPLSHTGEINSGEIRLSVNGETRQHSDIGHMIWPAAEIVSRLSQLFALQPGDLIFTGTPAGVGAVVRGDIIEASVAGLGVLRAEIA</sequence>
<dbReference type="InterPro" id="IPR011234">
    <property type="entry name" value="Fumarylacetoacetase-like_C"/>
</dbReference>
<evidence type="ECO:0000313" key="3">
    <source>
        <dbReference type="EMBL" id="MDD9328204.1"/>
    </source>
</evidence>
<dbReference type="Gene3D" id="3.90.850.10">
    <property type="entry name" value="Fumarylacetoacetase-like, C-terminal domain"/>
    <property type="match status" value="1"/>
</dbReference>
<dbReference type="EMBL" id="JAPQFL010000004">
    <property type="protein sequence ID" value="MDD9328204.1"/>
    <property type="molecule type" value="Genomic_DNA"/>
</dbReference>
<gene>
    <name evidence="3" type="ORF">ORY91_001623</name>
    <name evidence="4" type="ORF">V9W64_05775</name>
</gene>
<dbReference type="AlphaFoldDB" id="A0A9X4E3T7"/>
<dbReference type="Proteomes" id="UP001149607">
    <property type="component" value="Chromosome"/>
</dbReference>
<dbReference type="GO" id="GO:0046872">
    <property type="term" value="F:metal ion binding"/>
    <property type="evidence" value="ECO:0007669"/>
    <property type="project" value="UniProtKB-KW"/>
</dbReference>
<organism evidence="3">
    <name type="scientific">Neisseria leonii</name>
    <dbReference type="NCBI Taxonomy" id="2995413"/>
    <lineage>
        <taxon>Bacteria</taxon>
        <taxon>Pseudomonadati</taxon>
        <taxon>Pseudomonadota</taxon>
        <taxon>Betaproteobacteria</taxon>
        <taxon>Neisseriales</taxon>
        <taxon>Neisseriaceae</taxon>
        <taxon>Neisseria</taxon>
    </lineage>
</organism>
<keyword evidence="1" id="KW-0479">Metal-binding</keyword>
<dbReference type="SUPFAM" id="SSF56529">
    <property type="entry name" value="FAH"/>
    <property type="match status" value="1"/>
</dbReference>
<feature type="domain" description="Fumarylacetoacetase-like C-terminal" evidence="2">
    <location>
        <begin position="32"/>
        <end position="238"/>
    </location>
</feature>
<evidence type="ECO:0000313" key="4">
    <source>
        <dbReference type="EMBL" id="WWY04201.1"/>
    </source>
</evidence>
<dbReference type="PANTHER" id="PTHR11820:SF90">
    <property type="entry name" value="FLUTATHIONE S-TRANSFERASE"/>
    <property type="match status" value="1"/>
</dbReference>
<dbReference type="Pfam" id="PF01557">
    <property type="entry name" value="FAA_hydrolase"/>
    <property type="match status" value="1"/>
</dbReference>